<sequence>MLDPLTSSYFILTLQCALSLSLTIVSLVFPNWLTFKAPSPLEFHLNFGLFRYCSTLLNTCRVFPDPDKGDCDDPGFCSTWHAAQFTQIGAVAVGILTLCFLISLVFKPSYRQRTSWPLVLALLSLFTLFQISSMSCIAYLYNNSKWFYIGTNYGFAFYLSLGSWLITASASAFLIGFVVNRPVVYEAI</sequence>
<accession>A0ACC2TKB6</accession>
<comment type="caution">
    <text evidence="1">The sequence shown here is derived from an EMBL/GenBank/DDBJ whole genome shotgun (WGS) entry which is preliminary data.</text>
</comment>
<organism evidence="1 2">
    <name type="scientific">Entomophthora muscae</name>
    <dbReference type="NCBI Taxonomy" id="34485"/>
    <lineage>
        <taxon>Eukaryota</taxon>
        <taxon>Fungi</taxon>
        <taxon>Fungi incertae sedis</taxon>
        <taxon>Zoopagomycota</taxon>
        <taxon>Entomophthoromycotina</taxon>
        <taxon>Entomophthoromycetes</taxon>
        <taxon>Entomophthorales</taxon>
        <taxon>Entomophthoraceae</taxon>
        <taxon>Entomophthora</taxon>
    </lineage>
</organism>
<protein>
    <submittedName>
        <fullName evidence="1">Uncharacterized protein</fullName>
    </submittedName>
</protein>
<reference evidence="1" key="1">
    <citation type="submission" date="2022-04" db="EMBL/GenBank/DDBJ databases">
        <title>Genome of the entomopathogenic fungus Entomophthora muscae.</title>
        <authorList>
            <person name="Elya C."/>
            <person name="Lovett B.R."/>
            <person name="Lee E."/>
            <person name="Macias A.M."/>
            <person name="Hajek A.E."/>
            <person name="De Bivort B.L."/>
            <person name="Kasson M.T."/>
            <person name="De Fine Licht H.H."/>
            <person name="Stajich J.E."/>
        </authorList>
    </citation>
    <scope>NUCLEOTIDE SEQUENCE</scope>
    <source>
        <strain evidence="1">Berkeley</strain>
    </source>
</reference>
<name>A0ACC2TKB6_9FUNG</name>
<proteinExistence type="predicted"/>
<keyword evidence="2" id="KW-1185">Reference proteome</keyword>
<gene>
    <name evidence="1" type="ORF">DSO57_1001398</name>
</gene>
<dbReference type="Proteomes" id="UP001165960">
    <property type="component" value="Unassembled WGS sequence"/>
</dbReference>
<evidence type="ECO:0000313" key="1">
    <source>
        <dbReference type="EMBL" id="KAJ9074925.1"/>
    </source>
</evidence>
<dbReference type="EMBL" id="QTSX02002843">
    <property type="protein sequence ID" value="KAJ9074925.1"/>
    <property type="molecule type" value="Genomic_DNA"/>
</dbReference>
<evidence type="ECO:0000313" key="2">
    <source>
        <dbReference type="Proteomes" id="UP001165960"/>
    </source>
</evidence>